<name>A0AAW0RGC4_9HYPO</name>
<reference evidence="1 2" key="1">
    <citation type="submission" date="2020-02" db="EMBL/GenBank/DDBJ databases">
        <title>Comparative genomics of the hypocrealean fungal genus Beauvera.</title>
        <authorList>
            <person name="Showalter D.N."/>
            <person name="Bushley K.E."/>
            <person name="Rehner S.A."/>
        </authorList>
    </citation>
    <scope>NUCLEOTIDE SEQUENCE [LARGE SCALE GENOMIC DNA]</scope>
    <source>
        <strain evidence="1 2">ARSEF4384</strain>
    </source>
</reference>
<protein>
    <submittedName>
        <fullName evidence="1">Uncharacterized protein</fullName>
    </submittedName>
</protein>
<dbReference type="AlphaFoldDB" id="A0AAW0RGC4"/>
<evidence type="ECO:0000313" key="1">
    <source>
        <dbReference type="EMBL" id="KAK8141115.1"/>
    </source>
</evidence>
<comment type="caution">
    <text evidence="1">The sequence shown here is derived from an EMBL/GenBank/DDBJ whole genome shotgun (WGS) entry which is preliminary data.</text>
</comment>
<dbReference type="Proteomes" id="UP001397290">
    <property type="component" value="Unassembled WGS sequence"/>
</dbReference>
<keyword evidence="2" id="KW-1185">Reference proteome</keyword>
<sequence>MHPYQRTESHHPRPTIPEDFVLATARPLHAITKPSLTRSALKNFRTTVTTLDFATGKPTNPSSPTLLSLKGVAYIRDFVRRAKPWIQPDGQEGFEDFLPDDRCKATDTAALYTIAPRPSSRRPWSDRAASKWLGMRDGDDYIREYGTAFHNMKPVVSGQRETPCEPDLPHAICYAIDSTPFDDYSIRTSEFKSIVFMAVVNNMKAEYNHLDSFGVTVVSFWNRDVRIVQGLVNLKTHNIDLRVSPVQQFPSGFRGRDGSIDDRFLTLLAYNFNVRVVVGAIVLNTRRRFCETRAHQYRADLLSLSWLGSLRYLAIQAAICADSCMLTMAPPWPQECGFTSTVTGLVARALYSPASL</sequence>
<proteinExistence type="predicted"/>
<evidence type="ECO:0000313" key="2">
    <source>
        <dbReference type="Proteomes" id="UP001397290"/>
    </source>
</evidence>
<organism evidence="1 2">
    <name type="scientific">Beauveria asiatica</name>
    <dbReference type="NCBI Taxonomy" id="1069075"/>
    <lineage>
        <taxon>Eukaryota</taxon>
        <taxon>Fungi</taxon>
        <taxon>Dikarya</taxon>
        <taxon>Ascomycota</taxon>
        <taxon>Pezizomycotina</taxon>
        <taxon>Sordariomycetes</taxon>
        <taxon>Hypocreomycetidae</taxon>
        <taxon>Hypocreales</taxon>
        <taxon>Cordycipitaceae</taxon>
        <taxon>Beauveria</taxon>
    </lineage>
</organism>
<accession>A0AAW0RGC4</accession>
<gene>
    <name evidence="1" type="ORF">G3M48_000762</name>
</gene>
<dbReference type="EMBL" id="JAAHCF010001185">
    <property type="protein sequence ID" value="KAK8141115.1"/>
    <property type="molecule type" value="Genomic_DNA"/>
</dbReference>
<feature type="non-terminal residue" evidence="1">
    <location>
        <position position="356"/>
    </location>
</feature>